<proteinExistence type="inferred from homology"/>
<dbReference type="PANTHER" id="PTHR10196:SF69">
    <property type="entry name" value="GLYCEROL KINASE"/>
    <property type="match status" value="1"/>
</dbReference>
<feature type="binding site" evidence="10">
    <location>
        <position position="413"/>
    </location>
    <ligand>
        <name>ATP</name>
        <dbReference type="ChEBI" id="CHEBI:30616"/>
    </ligand>
</feature>
<feature type="domain" description="Carbohydrate kinase FGGY C-terminal" evidence="13">
    <location>
        <begin position="263"/>
        <end position="452"/>
    </location>
</feature>
<feature type="binding site" evidence="10">
    <location>
        <position position="134"/>
    </location>
    <ligand>
        <name>glycerol</name>
        <dbReference type="ChEBI" id="CHEBI:17754"/>
    </ligand>
</feature>
<feature type="binding site" evidence="10">
    <location>
        <position position="413"/>
    </location>
    <ligand>
        <name>ADP</name>
        <dbReference type="ChEBI" id="CHEBI:456216"/>
    </ligand>
</feature>
<evidence type="ECO:0000256" key="2">
    <source>
        <dbReference type="ARBA" id="ARBA00009156"/>
    </source>
</evidence>
<comment type="activity regulation">
    <text evidence="10">Inhibited by fructose 1,6-bisphosphate (FBP).</text>
</comment>
<dbReference type="EMBL" id="JACHVS010000002">
    <property type="protein sequence ID" value="MBB2997162.1"/>
    <property type="molecule type" value="Genomic_DNA"/>
</dbReference>
<dbReference type="GO" id="GO:0005524">
    <property type="term" value="F:ATP binding"/>
    <property type="evidence" value="ECO:0007669"/>
    <property type="project" value="UniProtKB-UniRule"/>
</dbReference>
<dbReference type="HAMAP" id="MF_00186">
    <property type="entry name" value="Glycerol_kin"/>
    <property type="match status" value="1"/>
</dbReference>
<dbReference type="InterPro" id="IPR018483">
    <property type="entry name" value="Carb_kinase_FGGY_CS"/>
</dbReference>
<evidence type="ECO:0000259" key="12">
    <source>
        <dbReference type="Pfam" id="PF00370"/>
    </source>
</evidence>
<dbReference type="GO" id="GO:0005829">
    <property type="term" value="C:cytosol"/>
    <property type="evidence" value="ECO:0007669"/>
    <property type="project" value="TreeGrafter"/>
</dbReference>
<dbReference type="CDD" id="cd07769">
    <property type="entry name" value="ASKHA_NBD_FGGY_GK"/>
    <property type="match status" value="1"/>
</dbReference>
<dbReference type="InterPro" id="IPR043129">
    <property type="entry name" value="ATPase_NBD"/>
</dbReference>
<dbReference type="AlphaFoldDB" id="A0A839QV26"/>
<dbReference type="RefSeq" id="WP_183512715.1">
    <property type="nucleotide sequence ID" value="NZ_BAABGK010000040.1"/>
</dbReference>
<organism evidence="14 15">
    <name type="scientific">Paeniglutamicibacter cryotolerans</name>
    <dbReference type="NCBI Taxonomy" id="670079"/>
    <lineage>
        <taxon>Bacteria</taxon>
        <taxon>Bacillati</taxon>
        <taxon>Actinomycetota</taxon>
        <taxon>Actinomycetes</taxon>
        <taxon>Micrococcales</taxon>
        <taxon>Micrococcaceae</taxon>
        <taxon>Paeniglutamicibacter</taxon>
    </lineage>
</organism>
<evidence type="ECO:0000256" key="11">
    <source>
        <dbReference type="RuleBase" id="RU003733"/>
    </source>
</evidence>
<dbReference type="GO" id="GO:0019563">
    <property type="term" value="P:glycerol catabolic process"/>
    <property type="evidence" value="ECO:0007669"/>
    <property type="project" value="UniProtKB-UniRule"/>
</dbReference>
<keyword evidence="3 10" id="KW-0808">Transferase</keyword>
<feature type="binding site" evidence="10">
    <location>
        <position position="316"/>
    </location>
    <ligand>
        <name>ATP</name>
        <dbReference type="ChEBI" id="CHEBI:30616"/>
    </ligand>
</feature>
<feature type="binding site" evidence="10">
    <location>
        <position position="312"/>
    </location>
    <ligand>
        <name>ADP</name>
        <dbReference type="ChEBI" id="CHEBI:456216"/>
    </ligand>
</feature>
<feature type="binding site" evidence="10">
    <location>
        <position position="417"/>
    </location>
    <ligand>
        <name>ADP</name>
        <dbReference type="ChEBI" id="CHEBI:456216"/>
    </ligand>
</feature>
<dbReference type="PANTHER" id="PTHR10196">
    <property type="entry name" value="SUGAR KINASE"/>
    <property type="match status" value="1"/>
</dbReference>
<dbReference type="PROSITE" id="PS00933">
    <property type="entry name" value="FGGY_KINASES_1"/>
    <property type="match status" value="1"/>
</dbReference>
<comment type="caution">
    <text evidence="14">The sequence shown here is derived from an EMBL/GenBank/DDBJ whole genome shotgun (WGS) entry which is preliminary data.</text>
</comment>
<feature type="binding site" evidence="10">
    <location>
        <position position="82"/>
    </location>
    <ligand>
        <name>sn-glycerol 3-phosphate</name>
        <dbReference type="ChEBI" id="CHEBI:57597"/>
    </ligand>
</feature>
<dbReference type="GO" id="GO:0004370">
    <property type="term" value="F:glycerol kinase activity"/>
    <property type="evidence" value="ECO:0007669"/>
    <property type="project" value="UniProtKB-UniRule"/>
</dbReference>
<comment type="pathway">
    <text evidence="1 10">Polyol metabolism; glycerol degradation via glycerol kinase pathway; sn-glycerol 3-phosphate from glycerol: step 1/1.</text>
</comment>
<feature type="binding site" evidence="10">
    <location>
        <position position="12"/>
    </location>
    <ligand>
        <name>ATP</name>
        <dbReference type="ChEBI" id="CHEBI:30616"/>
    </ligand>
</feature>
<keyword evidence="15" id="KW-1185">Reference proteome</keyword>
<feature type="binding site" evidence="10">
    <location>
        <position position="83"/>
    </location>
    <ligand>
        <name>glycerol</name>
        <dbReference type="ChEBI" id="CHEBI:17754"/>
    </ligand>
</feature>
<feature type="binding site" evidence="10">
    <location>
        <position position="12"/>
    </location>
    <ligand>
        <name>ADP</name>
        <dbReference type="ChEBI" id="CHEBI:456216"/>
    </ligand>
</feature>
<dbReference type="Pfam" id="PF00370">
    <property type="entry name" value="FGGY_N"/>
    <property type="match status" value="1"/>
</dbReference>
<dbReference type="Pfam" id="PF02782">
    <property type="entry name" value="FGGY_C"/>
    <property type="match status" value="1"/>
</dbReference>
<reference evidence="14 15" key="1">
    <citation type="submission" date="2020-08" db="EMBL/GenBank/DDBJ databases">
        <title>Sequencing the genomes of 1000 actinobacteria strains.</title>
        <authorList>
            <person name="Klenk H.-P."/>
        </authorList>
    </citation>
    <scope>NUCLEOTIDE SEQUENCE [LARGE SCALE GENOMIC DNA]</scope>
    <source>
        <strain evidence="14 15">DSM 22826</strain>
    </source>
</reference>
<evidence type="ECO:0000256" key="7">
    <source>
        <dbReference type="ARBA" id="ARBA00022840"/>
    </source>
</evidence>
<feature type="binding site" evidence="10">
    <location>
        <position position="83"/>
    </location>
    <ligand>
        <name>sn-glycerol 3-phosphate</name>
        <dbReference type="ChEBI" id="CHEBI:57597"/>
    </ligand>
</feature>
<keyword evidence="4 10" id="KW-0547">Nucleotide-binding</keyword>
<feature type="binding site" evidence="10">
    <location>
        <position position="246"/>
    </location>
    <ligand>
        <name>sn-glycerol 3-phosphate</name>
        <dbReference type="ChEBI" id="CHEBI:57597"/>
    </ligand>
</feature>
<feature type="binding site" evidence="10">
    <location>
        <position position="16"/>
    </location>
    <ligand>
        <name>ADP</name>
        <dbReference type="ChEBI" id="CHEBI:456216"/>
    </ligand>
</feature>
<evidence type="ECO:0000256" key="10">
    <source>
        <dbReference type="HAMAP-Rule" id="MF_00186"/>
    </source>
</evidence>
<comment type="catalytic activity">
    <reaction evidence="8 10">
        <text>glycerol + ATP = sn-glycerol 3-phosphate + ADP + H(+)</text>
        <dbReference type="Rhea" id="RHEA:21644"/>
        <dbReference type="ChEBI" id="CHEBI:15378"/>
        <dbReference type="ChEBI" id="CHEBI:17754"/>
        <dbReference type="ChEBI" id="CHEBI:30616"/>
        <dbReference type="ChEBI" id="CHEBI:57597"/>
        <dbReference type="ChEBI" id="CHEBI:456216"/>
        <dbReference type="EC" id="2.7.1.30"/>
    </reaction>
</comment>
<evidence type="ECO:0000313" key="15">
    <source>
        <dbReference type="Proteomes" id="UP000523000"/>
    </source>
</evidence>
<dbReference type="Proteomes" id="UP000523000">
    <property type="component" value="Unassembled WGS sequence"/>
</dbReference>
<sequence>MERYIIAIDQGTTSSRAIIFDAAARIVSVGQLEHEQYFPHPGWVEHDPVQIWENVRRVVGAALAKAQLTRTDIAAVGITNQRETAIVWDRHTGVPVHRAIVWQDTRTQDAVDALAADGGVGRFRQQTGLPLATYFSASKVAWILDQVPGARARAEAGDLLFGTPDSWVLWNLTGGPGSGVHATDVTNASRTLLMDLETLDWDAGLLELFGIPASMMPVIRSSSEVYGSVHASQLLAGVPVAGILGDQQAATFGQAAFSAGGAKNTYGTGCFLVVNTGTQIVRSNNGLLTTLAYRLGDAAPVYALEGSVAVAGSLVQWLRDSLGMISSAAQVEELAAQVQDNGGVYIVPAFSGLFAPYWRPDARGVIVGLTRYANRCHIARAALEATAFQVREVLDAVNADAGVSMEELRVDGGMVANEALMQFQADILGVPVIRPKVTETTALGAAYAAGLAVGFWESLEQLGEQWEEEKRWEPAMEAAEARKLLRLWKKAVTRTFDWVDEDVR</sequence>
<dbReference type="FunFam" id="3.30.420.40:FF:000007">
    <property type="entry name" value="Glycerol kinase"/>
    <property type="match status" value="1"/>
</dbReference>
<gene>
    <name evidence="10" type="primary">glpK</name>
    <name evidence="14" type="ORF">E9229_003409</name>
</gene>
<dbReference type="NCBIfam" id="NF000756">
    <property type="entry name" value="PRK00047.1"/>
    <property type="match status" value="1"/>
</dbReference>
<comment type="similarity">
    <text evidence="2 10 11">Belongs to the FGGY kinase family.</text>
</comment>
<evidence type="ECO:0000256" key="6">
    <source>
        <dbReference type="ARBA" id="ARBA00022798"/>
    </source>
</evidence>
<evidence type="ECO:0000313" key="14">
    <source>
        <dbReference type="EMBL" id="MBB2997162.1"/>
    </source>
</evidence>
<dbReference type="FunFam" id="3.30.420.40:FF:000008">
    <property type="entry name" value="Glycerol kinase"/>
    <property type="match status" value="1"/>
</dbReference>
<comment type="function">
    <text evidence="9 10">Key enzyme in the regulation of glycerol uptake and metabolism. Catalyzes the phosphorylation of glycerol to yield sn-glycerol 3-phosphate.</text>
</comment>
<dbReference type="UniPathway" id="UPA00618">
    <property type="reaction ID" value="UER00672"/>
</dbReference>
<feature type="binding site" evidence="10">
    <location>
        <position position="134"/>
    </location>
    <ligand>
        <name>sn-glycerol 3-phosphate</name>
        <dbReference type="ChEBI" id="CHEBI:57597"/>
    </ligand>
</feature>
<dbReference type="InterPro" id="IPR000577">
    <property type="entry name" value="Carb_kinase_FGGY"/>
</dbReference>
<dbReference type="Gene3D" id="3.30.420.40">
    <property type="match status" value="2"/>
</dbReference>
<evidence type="ECO:0000256" key="3">
    <source>
        <dbReference type="ARBA" id="ARBA00022679"/>
    </source>
</evidence>
<dbReference type="NCBIfam" id="TIGR01311">
    <property type="entry name" value="glycerol_kin"/>
    <property type="match status" value="1"/>
</dbReference>
<feature type="binding site" evidence="10">
    <location>
        <position position="268"/>
    </location>
    <ligand>
        <name>ADP</name>
        <dbReference type="ChEBI" id="CHEBI:456216"/>
    </ligand>
</feature>
<dbReference type="EC" id="2.7.1.30" evidence="10"/>
<dbReference type="InterPro" id="IPR005999">
    <property type="entry name" value="Glycerol_kin"/>
</dbReference>
<dbReference type="PIRSF" id="PIRSF000538">
    <property type="entry name" value="GlpK"/>
    <property type="match status" value="1"/>
</dbReference>
<keyword evidence="5 10" id="KW-0418">Kinase</keyword>
<protein>
    <recommendedName>
        <fullName evidence="10">Glycerol kinase</fullName>
        <ecNumber evidence="10">2.7.1.30</ecNumber>
    </recommendedName>
    <alternativeName>
        <fullName evidence="10">ATP:glycerol 3-phosphotransferase</fullName>
    </alternativeName>
    <alternativeName>
        <fullName evidence="10">Glycerokinase</fullName>
        <shortName evidence="10">GK</shortName>
    </alternativeName>
</protein>
<dbReference type="PROSITE" id="PS00445">
    <property type="entry name" value="FGGY_KINASES_2"/>
    <property type="match status" value="1"/>
</dbReference>
<accession>A0A839QV26</accession>
<evidence type="ECO:0000256" key="5">
    <source>
        <dbReference type="ARBA" id="ARBA00022777"/>
    </source>
</evidence>
<feature type="binding site" evidence="10">
    <location>
        <position position="13"/>
    </location>
    <ligand>
        <name>ATP</name>
        <dbReference type="ChEBI" id="CHEBI:30616"/>
    </ligand>
</feature>
<keyword evidence="6 10" id="KW-0319">Glycerol metabolism</keyword>
<evidence type="ECO:0000259" key="13">
    <source>
        <dbReference type="Pfam" id="PF02782"/>
    </source>
</evidence>
<keyword evidence="7 10" id="KW-0067">ATP-binding</keyword>
<feature type="binding site" evidence="10">
    <location>
        <position position="246"/>
    </location>
    <ligand>
        <name>glycerol</name>
        <dbReference type="ChEBI" id="CHEBI:17754"/>
    </ligand>
</feature>
<evidence type="ECO:0000256" key="9">
    <source>
        <dbReference type="ARBA" id="ARBA00054633"/>
    </source>
</evidence>
<feature type="domain" description="Carbohydrate kinase FGGY N-terminal" evidence="12">
    <location>
        <begin position="4"/>
        <end position="253"/>
    </location>
</feature>
<dbReference type="SUPFAM" id="SSF53067">
    <property type="entry name" value="Actin-like ATPase domain"/>
    <property type="match status" value="2"/>
</dbReference>
<dbReference type="InterPro" id="IPR018484">
    <property type="entry name" value="FGGY_N"/>
</dbReference>
<feature type="binding site" evidence="10">
    <location>
        <position position="12"/>
    </location>
    <ligand>
        <name>sn-glycerol 3-phosphate</name>
        <dbReference type="ChEBI" id="CHEBI:57597"/>
    </ligand>
</feature>
<evidence type="ECO:0000256" key="1">
    <source>
        <dbReference type="ARBA" id="ARBA00005190"/>
    </source>
</evidence>
<evidence type="ECO:0000256" key="4">
    <source>
        <dbReference type="ARBA" id="ARBA00022741"/>
    </source>
</evidence>
<dbReference type="GO" id="GO:0006072">
    <property type="term" value="P:glycerol-3-phosphate metabolic process"/>
    <property type="evidence" value="ECO:0007669"/>
    <property type="project" value="InterPro"/>
</dbReference>
<dbReference type="InterPro" id="IPR018485">
    <property type="entry name" value="FGGY_C"/>
</dbReference>
<feature type="binding site" evidence="10">
    <location>
        <position position="247"/>
    </location>
    <ligand>
        <name>glycerol</name>
        <dbReference type="ChEBI" id="CHEBI:17754"/>
    </ligand>
</feature>
<feature type="binding site" evidence="10">
    <location>
        <position position="82"/>
    </location>
    <ligand>
        <name>glycerol</name>
        <dbReference type="ChEBI" id="CHEBI:17754"/>
    </ligand>
</feature>
<evidence type="ECO:0000256" key="8">
    <source>
        <dbReference type="ARBA" id="ARBA00052101"/>
    </source>
</evidence>
<feature type="binding site" evidence="10">
    <location>
        <position position="14"/>
    </location>
    <ligand>
        <name>ATP</name>
        <dbReference type="ChEBI" id="CHEBI:30616"/>
    </ligand>
</feature>
<name>A0A839QV26_9MICC</name>
<feature type="binding site" evidence="10">
    <location>
        <position position="312"/>
    </location>
    <ligand>
        <name>ATP</name>
        <dbReference type="ChEBI" id="CHEBI:30616"/>
    </ligand>
</feature>
<feature type="binding site" evidence="10">
    <location>
        <position position="268"/>
    </location>
    <ligand>
        <name>ATP</name>
        <dbReference type="ChEBI" id="CHEBI:30616"/>
    </ligand>
</feature>